<dbReference type="OrthoDB" id="9771173at2"/>
<dbReference type="EMBL" id="FNWV01000009">
    <property type="protein sequence ID" value="SEH74873.1"/>
    <property type="molecule type" value="Genomic_DNA"/>
</dbReference>
<dbReference type="InterPro" id="IPR036439">
    <property type="entry name" value="Dockerin_dom_sf"/>
</dbReference>
<organism evidence="2 3">
    <name type="scientific">Ruminococcus flavefaciens</name>
    <dbReference type="NCBI Taxonomy" id="1265"/>
    <lineage>
        <taxon>Bacteria</taxon>
        <taxon>Bacillati</taxon>
        <taxon>Bacillota</taxon>
        <taxon>Clostridia</taxon>
        <taxon>Eubacteriales</taxon>
        <taxon>Oscillospiraceae</taxon>
        <taxon>Ruminococcus</taxon>
    </lineage>
</organism>
<dbReference type="PROSITE" id="PS00018">
    <property type="entry name" value="EF_HAND_1"/>
    <property type="match status" value="1"/>
</dbReference>
<dbReference type="Gene3D" id="1.10.1330.10">
    <property type="entry name" value="Dockerin domain"/>
    <property type="match status" value="1"/>
</dbReference>
<sequence length="87" mass="9724">MCGDVNGDGEIDIVDVVLLNRFINSGSTVEEFYKQNIATKSTLSFEQFLANIDTYRPSEKREITIEDSQAISGHINGLYPNLPIDEL</sequence>
<evidence type="ECO:0000313" key="3">
    <source>
        <dbReference type="Proteomes" id="UP000183190"/>
    </source>
</evidence>
<dbReference type="SUPFAM" id="SSF63446">
    <property type="entry name" value="Type I dockerin domain"/>
    <property type="match status" value="1"/>
</dbReference>
<feature type="domain" description="Dockerin" evidence="1">
    <location>
        <begin position="1"/>
        <end position="84"/>
    </location>
</feature>
<gene>
    <name evidence="2" type="ORF">SAMN02910265_02470</name>
</gene>
<reference evidence="2 3" key="1">
    <citation type="submission" date="2016-10" db="EMBL/GenBank/DDBJ databases">
        <authorList>
            <person name="de Groot N.N."/>
        </authorList>
    </citation>
    <scope>NUCLEOTIDE SEQUENCE [LARGE SCALE GENOMIC DNA]</scope>
    <source>
        <strain evidence="2 3">YAD2003</strain>
    </source>
</reference>
<accession>A0A1H6KMA6</accession>
<dbReference type="GO" id="GO:0004553">
    <property type="term" value="F:hydrolase activity, hydrolyzing O-glycosyl compounds"/>
    <property type="evidence" value="ECO:0007669"/>
    <property type="project" value="InterPro"/>
</dbReference>
<dbReference type="GO" id="GO:0000272">
    <property type="term" value="P:polysaccharide catabolic process"/>
    <property type="evidence" value="ECO:0007669"/>
    <property type="project" value="InterPro"/>
</dbReference>
<dbReference type="AlphaFoldDB" id="A0A1H6KMA6"/>
<dbReference type="Pfam" id="PF00404">
    <property type="entry name" value="Dockerin_1"/>
    <property type="match status" value="1"/>
</dbReference>
<dbReference type="RefSeq" id="WP_074717861.1">
    <property type="nucleotide sequence ID" value="NZ_FNWV01000009.1"/>
</dbReference>
<evidence type="ECO:0000313" key="2">
    <source>
        <dbReference type="EMBL" id="SEH74873.1"/>
    </source>
</evidence>
<name>A0A1H6KMA6_RUMFL</name>
<dbReference type="InterPro" id="IPR018247">
    <property type="entry name" value="EF_Hand_1_Ca_BS"/>
</dbReference>
<dbReference type="PROSITE" id="PS51766">
    <property type="entry name" value="DOCKERIN"/>
    <property type="match status" value="1"/>
</dbReference>
<dbReference type="Proteomes" id="UP000183190">
    <property type="component" value="Unassembled WGS sequence"/>
</dbReference>
<protein>
    <recommendedName>
        <fullName evidence="1">Dockerin domain-containing protein</fullName>
    </recommendedName>
</protein>
<dbReference type="InterPro" id="IPR016134">
    <property type="entry name" value="Dockerin_dom"/>
</dbReference>
<evidence type="ECO:0000259" key="1">
    <source>
        <dbReference type="PROSITE" id="PS51766"/>
    </source>
</evidence>
<dbReference type="InterPro" id="IPR002105">
    <property type="entry name" value="Dockerin_1_rpt"/>
</dbReference>
<proteinExistence type="predicted"/>